<proteinExistence type="predicted"/>
<keyword evidence="2" id="KW-1185">Reference proteome</keyword>
<protein>
    <submittedName>
        <fullName evidence="1">Uncharacterized protein</fullName>
    </submittedName>
</protein>
<evidence type="ECO:0000313" key="2">
    <source>
        <dbReference type="Proteomes" id="UP000887229"/>
    </source>
</evidence>
<gene>
    <name evidence="1" type="ORF">F5Z01DRAFT_643862</name>
</gene>
<dbReference type="GeneID" id="70293647"/>
<organism evidence="1 2">
    <name type="scientific">Emericellopsis atlantica</name>
    <dbReference type="NCBI Taxonomy" id="2614577"/>
    <lineage>
        <taxon>Eukaryota</taxon>
        <taxon>Fungi</taxon>
        <taxon>Dikarya</taxon>
        <taxon>Ascomycota</taxon>
        <taxon>Pezizomycotina</taxon>
        <taxon>Sordariomycetes</taxon>
        <taxon>Hypocreomycetidae</taxon>
        <taxon>Hypocreales</taxon>
        <taxon>Bionectriaceae</taxon>
        <taxon>Emericellopsis</taxon>
    </lineage>
</organism>
<sequence length="142" mass="16273">MHLYPVPPTEIEFTRRIFVLNIDSSCLSCRRTTNNRSPFYHEQKMSDTTKKARDTLSSIYSFYEANKDTLERAPSFLSDTSRDIQIGLRSSVVPSAEQTEELKKDLRELVKTKEALGNIPAAELQLMMEAANASTIRRKQKK</sequence>
<name>A0A9P7ZVM6_9HYPO</name>
<dbReference type="OrthoDB" id="4289290at2759"/>
<comment type="caution">
    <text evidence="1">The sequence shown here is derived from an EMBL/GenBank/DDBJ whole genome shotgun (WGS) entry which is preliminary data.</text>
</comment>
<reference evidence="1" key="1">
    <citation type="journal article" date="2021" name="IMA Fungus">
        <title>Genomic characterization of three marine fungi, including Emericellopsis atlantica sp. nov. with signatures of a generalist lifestyle and marine biomass degradation.</title>
        <authorList>
            <person name="Hagestad O.C."/>
            <person name="Hou L."/>
            <person name="Andersen J.H."/>
            <person name="Hansen E.H."/>
            <person name="Altermark B."/>
            <person name="Li C."/>
            <person name="Kuhnert E."/>
            <person name="Cox R.J."/>
            <person name="Crous P.W."/>
            <person name="Spatafora J.W."/>
            <person name="Lail K."/>
            <person name="Amirebrahimi M."/>
            <person name="Lipzen A."/>
            <person name="Pangilinan J."/>
            <person name="Andreopoulos W."/>
            <person name="Hayes R.D."/>
            <person name="Ng V."/>
            <person name="Grigoriev I.V."/>
            <person name="Jackson S.A."/>
            <person name="Sutton T.D.S."/>
            <person name="Dobson A.D.W."/>
            <person name="Rama T."/>
        </authorList>
    </citation>
    <scope>NUCLEOTIDE SEQUENCE</scope>
    <source>
        <strain evidence="1">TS7</strain>
    </source>
</reference>
<evidence type="ECO:0000313" key="1">
    <source>
        <dbReference type="EMBL" id="KAG9258666.1"/>
    </source>
</evidence>
<dbReference type="AlphaFoldDB" id="A0A9P7ZVM6"/>
<dbReference type="RefSeq" id="XP_046122590.1">
    <property type="nucleotide sequence ID" value="XM_046262744.1"/>
</dbReference>
<accession>A0A9P7ZVM6</accession>
<dbReference type="Proteomes" id="UP000887229">
    <property type="component" value="Unassembled WGS sequence"/>
</dbReference>
<dbReference type="EMBL" id="MU251243">
    <property type="protein sequence ID" value="KAG9258666.1"/>
    <property type="molecule type" value="Genomic_DNA"/>
</dbReference>